<reference evidence="1 2" key="1">
    <citation type="submission" date="2018-03" db="EMBL/GenBank/DDBJ databases">
        <title>Defining the species Micromonospora saelicesensis and Micromonospora noduli under the framework of genomics.</title>
        <authorList>
            <person name="Riesco R."/>
            <person name="Trujillo M.E."/>
        </authorList>
    </citation>
    <scope>NUCLEOTIDE SEQUENCE [LARGE SCALE GENOMIC DNA]</scope>
    <source>
        <strain evidence="1 2">PSN13</strain>
    </source>
</reference>
<gene>
    <name evidence="1" type="ORF">PSN13_01596</name>
</gene>
<dbReference type="AlphaFoldDB" id="A0A328NYV3"/>
<dbReference type="Proteomes" id="UP000249419">
    <property type="component" value="Unassembled WGS sequence"/>
</dbReference>
<name>A0A328NYV3_9ACTN</name>
<evidence type="ECO:0000313" key="1">
    <source>
        <dbReference type="EMBL" id="RAO37601.1"/>
    </source>
</evidence>
<accession>A0A328NYV3</accession>
<sequence length="558" mass="61090">MGQVRPGPTSLLPSYVFPQDRYIGNGRYGETQACRWLMELEVLPDRPWAFVPRIDRGERSVVFQPDDQHFPVEAACRAVQAVVIDHMSRAAPNMLRLTWIDTLHQGHGAGPLLDLVTTNAEAIDGQVWTQSDDIEQALRRAAERMAQIEQYCLRGRHVDLDDYNRQAGPLAEARHVVVVSGYPHGFTASSAEQLRRITESGSRLGVSALVVMHPSMASMARLVDGPAPGYARLGAGVTPPSPPSWWDNRHLLRGDYVLGHAGRPYTSVTSRNTAATVWMPARIRQPAASTATSIVAAYASVTDRLPRSGTSARKQAEQELDPAVRTPALRSAMIRWLYDQQVAGTAPADWETFVRTASSSLRFMNRDPLAHDEVRRQASYLYDEAYVDAADDGWTSPRLTARGHDRALARDNTLTDYLLSSSRTVVRMTEQNNYGPIIHGDLHGGQFAWQNNTVNQTQTNAPSVAPGYESVAEVVAEVLAQLPQFALPAEEAEGARDSANEILTETSSPAPDRSRVVRSLAALKGFLLPVLNQAAAGAGAGAHDLAKTSLERLQHVSF</sequence>
<proteinExistence type="predicted"/>
<evidence type="ECO:0000313" key="2">
    <source>
        <dbReference type="Proteomes" id="UP000249419"/>
    </source>
</evidence>
<dbReference type="EMBL" id="PYAG01000005">
    <property type="protein sequence ID" value="RAO37601.1"/>
    <property type="molecule type" value="Genomic_DNA"/>
</dbReference>
<organism evidence="1 2">
    <name type="scientific">Micromonospora saelicesensis</name>
    <dbReference type="NCBI Taxonomy" id="285676"/>
    <lineage>
        <taxon>Bacteria</taxon>
        <taxon>Bacillati</taxon>
        <taxon>Actinomycetota</taxon>
        <taxon>Actinomycetes</taxon>
        <taxon>Micromonosporales</taxon>
        <taxon>Micromonosporaceae</taxon>
        <taxon>Micromonospora</taxon>
    </lineage>
</organism>
<protein>
    <submittedName>
        <fullName evidence="1">Uncharacterized protein</fullName>
    </submittedName>
</protein>
<comment type="caution">
    <text evidence="1">The sequence shown here is derived from an EMBL/GenBank/DDBJ whole genome shotgun (WGS) entry which is preliminary data.</text>
</comment>